<evidence type="ECO:0000313" key="2">
    <source>
        <dbReference type="EMBL" id="CAI8925073.1"/>
    </source>
</evidence>
<dbReference type="EMBL" id="OX458333">
    <property type="protein sequence ID" value="CAI8925073.1"/>
    <property type="molecule type" value="Genomic_DNA"/>
</dbReference>
<feature type="compositionally biased region" description="Polar residues" evidence="1">
    <location>
        <begin position="54"/>
        <end position="68"/>
    </location>
</feature>
<evidence type="ECO:0000256" key="1">
    <source>
        <dbReference type="SAM" id="MobiDB-lite"/>
    </source>
</evidence>
<organism evidence="2 3">
    <name type="scientific">Methylocaldum szegediense</name>
    <dbReference type="NCBI Taxonomy" id="73780"/>
    <lineage>
        <taxon>Bacteria</taxon>
        <taxon>Pseudomonadati</taxon>
        <taxon>Pseudomonadota</taxon>
        <taxon>Gammaproteobacteria</taxon>
        <taxon>Methylococcales</taxon>
        <taxon>Methylococcaceae</taxon>
        <taxon>Methylocaldum</taxon>
    </lineage>
</organism>
<feature type="region of interest" description="Disordered" evidence="1">
    <location>
        <begin position="43"/>
        <end position="68"/>
    </location>
</feature>
<gene>
    <name evidence="2" type="ORF">MSZNOR_3919</name>
</gene>
<evidence type="ECO:0000313" key="3">
    <source>
        <dbReference type="Proteomes" id="UP001162030"/>
    </source>
</evidence>
<accession>A0ABN8XAF7</accession>
<reference evidence="2 3" key="1">
    <citation type="submission" date="2023-03" db="EMBL/GenBank/DDBJ databases">
        <authorList>
            <person name="Pearce D."/>
        </authorList>
    </citation>
    <scope>NUCLEOTIDE SEQUENCE [LARGE SCALE GENOMIC DNA]</scope>
    <source>
        <strain evidence="2">Msz</strain>
    </source>
</reference>
<sequence length="68" mass="7379">MRGGCLPVVPHVKDERVALDKTIRGQFVQTLWLPDRLEFALSADDSEGGGKCPKQNSAIPNSLMPSNS</sequence>
<name>A0ABN8XAF7_9GAMM</name>
<dbReference type="Proteomes" id="UP001162030">
    <property type="component" value="Chromosome"/>
</dbReference>
<proteinExistence type="predicted"/>
<protein>
    <submittedName>
        <fullName evidence="2">Uncharacterized protein</fullName>
    </submittedName>
</protein>
<keyword evidence="3" id="KW-1185">Reference proteome</keyword>